<dbReference type="Proteomes" id="UP000006525">
    <property type="component" value="Segment"/>
</dbReference>
<sequence>MGSFRFFDDFNLKSPLDSYIDKLQDLLAEGRYDDATVLSSQINNISGVSSSVDRASHF</sequence>
<name>E3SJM0_9CAUD</name>
<gene>
    <name evidence="1" type="ORF">SShM2_199</name>
</gene>
<evidence type="ECO:0000313" key="1">
    <source>
        <dbReference type="EMBL" id="ADO97810.1"/>
    </source>
</evidence>
<dbReference type="EMBL" id="GU071096">
    <property type="protein sequence ID" value="ADO97810.1"/>
    <property type="molecule type" value="Genomic_DNA"/>
</dbReference>
<dbReference type="KEGG" id="vg:10327354"/>
<keyword evidence="2" id="KW-1185">Reference proteome</keyword>
<proteinExistence type="predicted"/>
<organism evidence="1 2">
    <name type="scientific">Synechococcus phage S-ShM2</name>
    <dbReference type="NCBI Taxonomy" id="445683"/>
    <lineage>
        <taxon>Viruses</taxon>
        <taxon>Duplodnaviria</taxon>
        <taxon>Heunggongvirae</taxon>
        <taxon>Uroviricota</taxon>
        <taxon>Caudoviricetes</taxon>
        <taxon>Pantevenvirales</taxon>
        <taxon>Kyanoviridae</taxon>
        <taxon>Ahtivirus</taxon>
        <taxon>Ahtivirus sagseatwo</taxon>
    </lineage>
</organism>
<dbReference type="RefSeq" id="YP_004322865.1">
    <property type="nucleotide sequence ID" value="NC_015281.1"/>
</dbReference>
<evidence type="ECO:0000313" key="2">
    <source>
        <dbReference type="Proteomes" id="UP000006525"/>
    </source>
</evidence>
<reference evidence="1 2" key="1">
    <citation type="journal article" date="2010" name="Environ. Microbiol.">
        <title>Genomic analysis of oceanic cyanobacterial myoviruses compared with T4-like myoviruses from diverse hosts and environments.</title>
        <authorList>
            <person name="Sullivan M.B."/>
            <person name="Huang K.H."/>
            <person name="Ignacio-Espinoza J.C."/>
            <person name="Berlin A.M."/>
            <person name="Kelly L."/>
            <person name="Weigele P.R."/>
            <person name="DeFrancesco A.S."/>
            <person name="Kern S.E."/>
            <person name="Thompson L.R."/>
            <person name="Young S."/>
            <person name="Yandava C."/>
            <person name="Fu R."/>
            <person name="Krastins B."/>
            <person name="Chase M."/>
            <person name="Sarracino D."/>
            <person name="Osburne M.S."/>
            <person name="Henn M.R."/>
            <person name="Chisholm S.W."/>
        </authorList>
    </citation>
    <scope>NUCLEOTIDE SEQUENCE [LARGE SCALE GENOMIC DNA]</scope>
    <source>
        <strain evidence="1">8102-4</strain>
    </source>
</reference>
<dbReference type="GeneID" id="10327354"/>
<protein>
    <submittedName>
        <fullName evidence="1">Uncharacterized protein</fullName>
    </submittedName>
</protein>
<accession>E3SJM0</accession>